<dbReference type="KEGG" id="mcui:G8O30_05610"/>
<dbReference type="Gene3D" id="3.20.20.80">
    <property type="entry name" value="Glycosidases"/>
    <property type="match status" value="1"/>
</dbReference>
<dbReference type="GO" id="GO:0016787">
    <property type="term" value="F:hydrolase activity"/>
    <property type="evidence" value="ECO:0007669"/>
    <property type="project" value="UniProtKB-KW"/>
</dbReference>
<protein>
    <submittedName>
        <fullName evidence="3">Peptidoglycan hydrolase</fullName>
    </submittedName>
</protein>
<name>A0A7S8HF61_9BACI</name>
<dbReference type="PANTHER" id="PTHR46066:SF2">
    <property type="entry name" value="CHITINASE DOMAIN-CONTAINING PROTEIN 1"/>
    <property type="match status" value="1"/>
</dbReference>
<dbReference type="PROSITE" id="PS51910">
    <property type="entry name" value="GH18_2"/>
    <property type="match status" value="1"/>
</dbReference>
<dbReference type="SUPFAM" id="SSF51445">
    <property type="entry name" value="(Trans)glycosidases"/>
    <property type="match status" value="1"/>
</dbReference>
<dbReference type="RefSeq" id="WP_239674000.1">
    <property type="nucleotide sequence ID" value="NZ_CP049742.1"/>
</dbReference>
<proteinExistence type="predicted"/>
<dbReference type="Gene3D" id="3.10.50.10">
    <property type="match status" value="1"/>
</dbReference>
<dbReference type="GO" id="GO:0008061">
    <property type="term" value="F:chitin binding"/>
    <property type="evidence" value="ECO:0007669"/>
    <property type="project" value="InterPro"/>
</dbReference>
<feature type="domain" description="GH18" evidence="2">
    <location>
        <begin position="252"/>
        <end position="572"/>
    </location>
</feature>
<feature type="transmembrane region" description="Helical" evidence="1">
    <location>
        <begin position="20"/>
        <end position="39"/>
    </location>
</feature>
<sequence length="582" mass="66337">MNTPLVEYNKTRNKNNVLRISIFLFALLSTGGTILYLIYNGSPIKIDYQRDISAVWVNEEKQINTRILVEKENYISVNFLIENIDDGIHMNEDQTMVIVTPSKNIVFLKENEKSVRINDDINQLSIPAYVTESGEAYLSKEMIEAVYPVKFTILKNGELKLAKDKGKRTTATIIKQPLIDEVKLRQEPSLLSPYYETIEIHEQIQILSEKGDMLYVETKNGTKGYVNQDSVDHKEEEAIVINSPLPIYPSAPINEPIRLTWEAVYTKNPTPSNLGKMDGLNVVSPTWFHLEDEKGTLKNLASSSYMEWAKSRDYHVWALFSNNFDPELTHQVLKDYETRKRMIDTLLHYVAIYKLDGINIDFENVNLEDGPLFTQFVREVSASLHQVGKVVSVDVTFISTSGNWSAFLEREKLAEVVDYMMVMAYDEHWGSSPVAGSVASIPWVEANLQRLLEQVPSEKVVLGVPLYTRLWKEEVTDAGDISVSSEALSMSKAAKWIKERNLTPIYEEETGQDFVSYQEGNVTYKMWLENETSLKKRAKITNKYNLAGVATWARFFGTDDAFATLHDTFLTLEARGDAMPNL</sequence>
<dbReference type="PANTHER" id="PTHR46066">
    <property type="entry name" value="CHITINASE DOMAIN-CONTAINING PROTEIN 1 FAMILY MEMBER"/>
    <property type="match status" value="1"/>
</dbReference>
<organism evidence="3 4">
    <name type="scientific">Mangrovibacillus cuniculi</name>
    <dbReference type="NCBI Taxonomy" id="2593652"/>
    <lineage>
        <taxon>Bacteria</taxon>
        <taxon>Bacillati</taxon>
        <taxon>Bacillota</taxon>
        <taxon>Bacilli</taxon>
        <taxon>Bacillales</taxon>
        <taxon>Bacillaceae</taxon>
        <taxon>Mangrovibacillus</taxon>
    </lineage>
</organism>
<reference evidence="3 4" key="1">
    <citation type="submission" date="2019-07" db="EMBL/GenBank/DDBJ databases">
        <title>Genome sequence of 2 isolates from Red Sea Mangroves.</title>
        <authorList>
            <person name="Sefrji F."/>
            <person name="Michoud G."/>
            <person name="Merlino G."/>
            <person name="Daffonchio D."/>
        </authorList>
    </citation>
    <scope>NUCLEOTIDE SEQUENCE [LARGE SCALE GENOMIC DNA]</scope>
    <source>
        <strain evidence="3 4">R1DC41</strain>
    </source>
</reference>
<dbReference type="InterPro" id="IPR017853">
    <property type="entry name" value="GH"/>
</dbReference>
<dbReference type="Pfam" id="PF00704">
    <property type="entry name" value="Glyco_hydro_18"/>
    <property type="match status" value="1"/>
</dbReference>
<dbReference type="InterPro" id="IPR001223">
    <property type="entry name" value="Glyco_hydro18_cat"/>
</dbReference>
<evidence type="ECO:0000313" key="3">
    <source>
        <dbReference type="EMBL" id="QPC46478.1"/>
    </source>
</evidence>
<gene>
    <name evidence="3" type="ORF">G8O30_05610</name>
</gene>
<keyword evidence="3" id="KW-0378">Hydrolase</keyword>
<accession>A0A7S8HF61</accession>
<evidence type="ECO:0000313" key="4">
    <source>
        <dbReference type="Proteomes" id="UP000593626"/>
    </source>
</evidence>
<evidence type="ECO:0000256" key="1">
    <source>
        <dbReference type="SAM" id="Phobius"/>
    </source>
</evidence>
<keyword evidence="1" id="KW-0812">Transmembrane</keyword>
<dbReference type="InterPro" id="IPR011583">
    <property type="entry name" value="Chitinase_II/V-like_cat"/>
</dbReference>
<dbReference type="GO" id="GO:0005975">
    <property type="term" value="P:carbohydrate metabolic process"/>
    <property type="evidence" value="ECO:0007669"/>
    <property type="project" value="InterPro"/>
</dbReference>
<keyword evidence="1" id="KW-0472">Membrane</keyword>
<keyword evidence="1" id="KW-1133">Transmembrane helix</keyword>
<dbReference type="Proteomes" id="UP000593626">
    <property type="component" value="Chromosome"/>
</dbReference>
<keyword evidence="4" id="KW-1185">Reference proteome</keyword>
<dbReference type="SMART" id="SM00636">
    <property type="entry name" value="Glyco_18"/>
    <property type="match status" value="1"/>
</dbReference>
<dbReference type="Gene3D" id="2.30.30.40">
    <property type="entry name" value="SH3 Domains"/>
    <property type="match status" value="1"/>
</dbReference>
<dbReference type="InterPro" id="IPR029070">
    <property type="entry name" value="Chitinase_insertion_sf"/>
</dbReference>
<dbReference type="EMBL" id="CP049742">
    <property type="protein sequence ID" value="QPC46478.1"/>
    <property type="molecule type" value="Genomic_DNA"/>
</dbReference>
<dbReference type="AlphaFoldDB" id="A0A7S8HF61"/>
<evidence type="ECO:0000259" key="2">
    <source>
        <dbReference type="PROSITE" id="PS51910"/>
    </source>
</evidence>